<evidence type="ECO:0000313" key="2">
    <source>
        <dbReference type="Proteomes" id="UP000234681"/>
    </source>
</evidence>
<feature type="non-terminal residue" evidence="1">
    <location>
        <position position="65"/>
    </location>
</feature>
<dbReference type="EMBL" id="CH474469">
    <property type="protein sequence ID" value="EDL82743.1"/>
    <property type="molecule type" value="Genomic_DNA"/>
</dbReference>
<evidence type="ECO:0000313" key="1">
    <source>
        <dbReference type="EMBL" id="EDL82743.1"/>
    </source>
</evidence>
<proteinExistence type="predicted"/>
<gene>
    <name evidence="1" type="ORF">rCG_51700</name>
</gene>
<protein>
    <submittedName>
        <fullName evidence="1">RCG51700</fullName>
    </submittedName>
</protein>
<organism evidence="1 2">
    <name type="scientific">Rattus norvegicus</name>
    <name type="common">Rat</name>
    <dbReference type="NCBI Taxonomy" id="10116"/>
    <lineage>
        <taxon>Eukaryota</taxon>
        <taxon>Metazoa</taxon>
        <taxon>Chordata</taxon>
        <taxon>Craniata</taxon>
        <taxon>Vertebrata</taxon>
        <taxon>Euteleostomi</taxon>
        <taxon>Mammalia</taxon>
        <taxon>Eutheria</taxon>
        <taxon>Euarchontoglires</taxon>
        <taxon>Glires</taxon>
        <taxon>Rodentia</taxon>
        <taxon>Myomorpha</taxon>
        <taxon>Muroidea</taxon>
        <taxon>Muridae</taxon>
        <taxon>Murinae</taxon>
        <taxon>Rattus</taxon>
    </lineage>
</organism>
<reference evidence="2" key="1">
    <citation type="submission" date="2005-06" db="EMBL/GenBank/DDBJ databases">
        <authorList>
            <person name="Mural R.J."/>
            <person name="Li P.W."/>
            <person name="Adams M.D."/>
            <person name="Amanatides P.G."/>
            <person name="Baden-Tillson H."/>
            <person name="Barnstead M."/>
            <person name="Chin S.H."/>
            <person name="Dew I."/>
            <person name="Evans C.A."/>
            <person name="Ferriera S."/>
            <person name="Flanigan M."/>
            <person name="Fosler C."/>
            <person name="Glodek A."/>
            <person name="Gu Z."/>
            <person name="Holt R.A."/>
            <person name="Jennings D."/>
            <person name="Kraft C.L."/>
            <person name="Lu F."/>
            <person name="Nguyen T."/>
            <person name="Nusskern D.R."/>
            <person name="Pfannkoch C.M."/>
            <person name="Sitter C."/>
            <person name="Sutton G.G."/>
            <person name="Venter J.C."/>
            <person name="Wang Z."/>
            <person name="Woodage T."/>
            <person name="Zheng X.H."/>
            <person name="Zhong F."/>
        </authorList>
    </citation>
    <scope>NUCLEOTIDE SEQUENCE [LARGE SCALE GENOMIC DNA]</scope>
    <source>
        <strain>BN</strain>
        <strain evidence="2">Sprague-Dawley</strain>
    </source>
</reference>
<sequence length="65" mass="7755">MLHFFVLRLNHIDTMWVDYLTRHVSPNPTFLSSDHGRNHAPPPWILSLVICNYYLNLCIKFCHFV</sequence>
<accession>A6KUV4</accession>
<dbReference type="AlphaFoldDB" id="A6KUV4"/>
<name>A6KUV4_RAT</name>
<dbReference type="Proteomes" id="UP000234681">
    <property type="component" value="Unassembled WGS sequence"/>
</dbReference>